<dbReference type="STRING" id="861298.SAMN04488136_12080"/>
<evidence type="ECO:0000313" key="5">
    <source>
        <dbReference type="Proteomes" id="UP000198854"/>
    </source>
</evidence>
<dbReference type="PROSITE" id="PS00018">
    <property type="entry name" value="EF_HAND_1"/>
    <property type="match status" value="1"/>
</dbReference>
<accession>A0A1G8DN48</accession>
<feature type="signal peptide" evidence="2">
    <location>
        <begin position="1"/>
        <end position="21"/>
    </location>
</feature>
<dbReference type="Pfam" id="PF13202">
    <property type="entry name" value="EF-hand_5"/>
    <property type="match status" value="2"/>
</dbReference>
<keyword evidence="2" id="KW-0732">Signal</keyword>
<dbReference type="Gene3D" id="1.10.238.10">
    <property type="entry name" value="EF-hand"/>
    <property type="match status" value="1"/>
</dbReference>
<gene>
    <name evidence="4" type="ORF">SAMN04488136_12080</name>
</gene>
<dbReference type="InterPro" id="IPR002048">
    <property type="entry name" value="EF_hand_dom"/>
</dbReference>
<evidence type="ECO:0000256" key="1">
    <source>
        <dbReference type="SAM" id="MobiDB-lite"/>
    </source>
</evidence>
<evidence type="ECO:0000313" key="4">
    <source>
        <dbReference type="EMBL" id="SDH59087.1"/>
    </source>
</evidence>
<feature type="region of interest" description="Disordered" evidence="1">
    <location>
        <begin position="20"/>
        <end position="91"/>
    </location>
</feature>
<dbReference type="InterPro" id="IPR011992">
    <property type="entry name" value="EF-hand-dom_pair"/>
</dbReference>
<evidence type="ECO:0000259" key="3">
    <source>
        <dbReference type="PROSITE" id="PS50222"/>
    </source>
</evidence>
<dbReference type="SUPFAM" id="SSF47473">
    <property type="entry name" value="EF-hand"/>
    <property type="match status" value="1"/>
</dbReference>
<protein>
    <submittedName>
        <fullName evidence="4">EF hand</fullName>
    </submittedName>
</protein>
<sequence length="91" mass="9634">MNNIKSWLAVSAVLFSTAVFADDRPSPPPGGGGKPPSFSEMDQNGDGVLTSDEVDGPIRDHFDDIDANGDGEITEQEFADHRPPGPPPSDQ</sequence>
<feature type="domain" description="EF-hand" evidence="3">
    <location>
        <begin position="53"/>
        <end position="88"/>
    </location>
</feature>
<dbReference type="InterPro" id="IPR018247">
    <property type="entry name" value="EF_Hand_1_Ca_BS"/>
</dbReference>
<proteinExistence type="predicted"/>
<dbReference type="OrthoDB" id="6106455at2"/>
<dbReference type="RefSeq" id="WP_093276133.1">
    <property type="nucleotide sequence ID" value="NZ_FNDD01000020.1"/>
</dbReference>
<name>A0A1G8DN48_9VIBR</name>
<keyword evidence="5" id="KW-1185">Reference proteome</keyword>
<dbReference type="EMBL" id="FNDD01000020">
    <property type="protein sequence ID" value="SDH59087.1"/>
    <property type="molecule type" value="Genomic_DNA"/>
</dbReference>
<feature type="compositionally biased region" description="Acidic residues" evidence="1">
    <location>
        <begin position="65"/>
        <end position="77"/>
    </location>
</feature>
<feature type="chain" id="PRO_5011466669" evidence="2">
    <location>
        <begin position="22"/>
        <end position="91"/>
    </location>
</feature>
<organism evidence="4 5">
    <name type="scientific">Vibrio xiamenensis</name>
    <dbReference type="NCBI Taxonomy" id="861298"/>
    <lineage>
        <taxon>Bacteria</taxon>
        <taxon>Pseudomonadati</taxon>
        <taxon>Pseudomonadota</taxon>
        <taxon>Gammaproteobacteria</taxon>
        <taxon>Vibrionales</taxon>
        <taxon>Vibrionaceae</taxon>
        <taxon>Vibrio</taxon>
    </lineage>
</organism>
<reference evidence="4 5" key="1">
    <citation type="submission" date="2016-10" db="EMBL/GenBank/DDBJ databases">
        <authorList>
            <person name="de Groot N.N."/>
        </authorList>
    </citation>
    <scope>NUCLEOTIDE SEQUENCE [LARGE SCALE GENOMIC DNA]</scope>
    <source>
        <strain evidence="4 5">CGMCC 1.10228</strain>
    </source>
</reference>
<dbReference type="GO" id="GO:0005509">
    <property type="term" value="F:calcium ion binding"/>
    <property type="evidence" value="ECO:0007669"/>
    <property type="project" value="InterPro"/>
</dbReference>
<evidence type="ECO:0000256" key="2">
    <source>
        <dbReference type="SAM" id="SignalP"/>
    </source>
</evidence>
<dbReference type="AlphaFoldDB" id="A0A1G8DN48"/>
<dbReference type="PROSITE" id="PS50222">
    <property type="entry name" value="EF_HAND_2"/>
    <property type="match status" value="1"/>
</dbReference>
<dbReference type="Proteomes" id="UP000198854">
    <property type="component" value="Unassembled WGS sequence"/>
</dbReference>